<dbReference type="Proteomes" id="UP000246114">
    <property type="component" value="Unassembled WGS sequence"/>
</dbReference>
<name>A0A316MC07_9CLOT</name>
<dbReference type="InterPro" id="IPR018357">
    <property type="entry name" value="Hexapep_transf_CS"/>
</dbReference>
<evidence type="ECO:0000313" key="5">
    <source>
        <dbReference type="Proteomes" id="UP000246114"/>
    </source>
</evidence>
<dbReference type="PROSITE" id="PS00101">
    <property type="entry name" value="HEXAPEP_TRANSFERASES"/>
    <property type="match status" value="1"/>
</dbReference>
<dbReference type="SUPFAM" id="SSF51161">
    <property type="entry name" value="Trimeric LpxA-like enzymes"/>
    <property type="match status" value="1"/>
</dbReference>
<dbReference type="CDD" id="cd04647">
    <property type="entry name" value="LbH_MAT_like"/>
    <property type="match status" value="1"/>
</dbReference>
<protein>
    <submittedName>
        <fullName evidence="4">Acyltransferase</fullName>
    </submittedName>
</protein>
<comment type="similarity">
    <text evidence="1">Belongs to the transferase hexapeptide repeat family.</text>
</comment>
<comment type="caution">
    <text evidence="4">The sequence shown here is derived from an EMBL/GenBank/DDBJ whole genome shotgun (WGS) entry which is preliminary data.</text>
</comment>
<keyword evidence="2 4" id="KW-0808">Transferase</keyword>
<dbReference type="Gene3D" id="2.160.10.10">
    <property type="entry name" value="Hexapeptide repeat proteins"/>
    <property type="match status" value="1"/>
</dbReference>
<dbReference type="AlphaFoldDB" id="A0A316MC07"/>
<organism evidence="4 5">
    <name type="scientific">Clostridium cadaveris</name>
    <dbReference type="NCBI Taxonomy" id="1529"/>
    <lineage>
        <taxon>Bacteria</taxon>
        <taxon>Bacillati</taxon>
        <taxon>Bacillota</taxon>
        <taxon>Clostridia</taxon>
        <taxon>Eubacteriales</taxon>
        <taxon>Clostridiaceae</taxon>
        <taxon>Clostridium</taxon>
    </lineage>
</organism>
<sequence length="226" mass="25997">MRERGAKIGKNVMIFDPKSTLLDVTRPYMIEIGNNVQITRGVIILTHGYEWSVLKNVYGDILGSCGKVSIGNNVFIGMNTIILKGVNIGNNVIIGAGSVVTHNLNDNSVYTGNPAKFVMTLDEYYEKRKSAQIIEAKEQVLQYQTRVMNKPDKMVLREFFFLFEDINDDKEIFSEYKRMLGFTDNYEDSLNKFIKTRMNRPFYDIDAFINFCNGDKYYKGKVEDKI</sequence>
<dbReference type="InterPro" id="IPR051159">
    <property type="entry name" value="Hexapeptide_acetyltransf"/>
</dbReference>
<dbReference type="EMBL" id="QAMZ01000002">
    <property type="protein sequence ID" value="PWL55896.1"/>
    <property type="molecule type" value="Genomic_DNA"/>
</dbReference>
<dbReference type="PANTHER" id="PTHR23416">
    <property type="entry name" value="SIALIC ACID SYNTHASE-RELATED"/>
    <property type="match status" value="1"/>
</dbReference>
<proteinExistence type="inferred from homology"/>
<evidence type="ECO:0000256" key="3">
    <source>
        <dbReference type="ARBA" id="ARBA00022737"/>
    </source>
</evidence>
<gene>
    <name evidence="4" type="ORF">DBY38_00185</name>
</gene>
<keyword evidence="4" id="KW-0012">Acyltransferase</keyword>
<evidence type="ECO:0000313" key="4">
    <source>
        <dbReference type="EMBL" id="PWL55896.1"/>
    </source>
</evidence>
<accession>A0A316MC07</accession>
<evidence type="ECO:0000256" key="1">
    <source>
        <dbReference type="ARBA" id="ARBA00007274"/>
    </source>
</evidence>
<keyword evidence="3" id="KW-0677">Repeat</keyword>
<dbReference type="PANTHER" id="PTHR23416:SF23">
    <property type="entry name" value="ACETYLTRANSFERASE C18B11.09C-RELATED"/>
    <property type="match status" value="1"/>
</dbReference>
<dbReference type="GO" id="GO:0008374">
    <property type="term" value="F:O-acyltransferase activity"/>
    <property type="evidence" value="ECO:0007669"/>
    <property type="project" value="TreeGrafter"/>
</dbReference>
<reference evidence="4 5" key="1">
    <citation type="submission" date="2018-03" db="EMBL/GenBank/DDBJ databases">
        <title>The uncultured portion of the human microbiome is neutrally assembled.</title>
        <authorList>
            <person name="Jeraldo P."/>
            <person name="Boardman L."/>
            <person name="White B.A."/>
            <person name="Nelson H."/>
            <person name="Goldenfeld N."/>
            <person name="Chia N."/>
        </authorList>
    </citation>
    <scope>NUCLEOTIDE SEQUENCE [LARGE SCALE GENOMIC DNA]</scope>
    <source>
        <strain evidence="4">CIM:MAG 903</strain>
    </source>
</reference>
<dbReference type="InterPro" id="IPR001451">
    <property type="entry name" value="Hexapep"/>
</dbReference>
<dbReference type="Pfam" id="PF00132">
    <property type="entry name" value="Hexapep"/>
    <property type="match status" value="1"/>
</dbReference>
<evidence type="ECO:0000256" key="2">
    <source>
        <dbReference type="ARBA" id="ARBA00022679"/>
    </source>
</evidence>
<dbReference type="InterPro" id="IPR011004">
    <property type="entry name" value="Trimer_LpxA-like_sf"/>
</dbReference>